<reference evidence="1 2" key="2">
    <citation type="journal article" date="2017" name="Nature">
        <title>The Apostasia genome and the evolution of orchids.</title>
        <authorList>
            <person name="Zhang G.Q."/>
            <person name="Liu K.W."/>
            <person name="Li Z."/>
            <person name="Lohaus R."/>
            <person name="Hsiao Y.Y."/>
            <person name="Niu S.C."/>
            <person name="Wang J.Y."/>
            <person name="Lin Y.C."/>
            <person name="Xu Q."/>
            <person name="Chen L.J."/>
            <person name="Yoshida K."/>
            <person name="Fujiwara S."/>
            <person name="Wang Z.W."/>
            <person name="Zhang Y.Q."/>
            <person name="Mitsuda N."/>
            <person name="Wang M."/>
            <person name="Liu G.H."/>
            <person name="Pecoraro L."/>
            <person name="Huang H.X."/>
            <person name="Xiao X.J."/>
            <person name="Lin M."/>
            <person name="Wu X.Y."/>
            <person name="Wu W.L."/>
            <person name="Chen Y.Y."/>
            <person name="Chang S.B."/>
            <person name="Sakamoto S."/>
            <person name="Ohme-Takagi M."/>
            <person name="Yagi M."/>
            <person name="Zeng S.J."/>
            <person name="Shen C.Y."/>
            <person name="Yeh C.M."/>
            <person name="Luo Y.B."/>
            <person name="Tsai W.C."/>
            <person name="Van de Peer Y."/>
            <person name="Liu Z.J."/>
        </authorList>
    </citation>
    <scope>NUCLEOTIDE SEQUENCE [LARGE SCALE GENOMIC DNA]</scope>
    <source>
        <tissue evidence="1">The whole plant</tissue>
    </source>
</reference>
<dbReference type="EMBL" id="KZ502537">
    <property type="protein sequence ID" value="PKU76452.1"/>
    <property type="molecule type" value="Genomic_DNA"/>
</dbReference>
<sequence length="210" mass="22052">MDQTALGNNISPAFLVDSMGICPVEVGDGVNRSVSANDFLLSPNATPFLPSGVRGEVIADPPVSVLVPEAVSVEGNVVNDDGSPVLGFVNSIGDVQVLKDSDGYGVVSVSTDVVPAGIGAVPPILGSEEALPIANSLVEVHVTEVDTHVMANCVGKSSGLEIREQTNWLIDSSDVDSEYDSLETDHDFALVHTAKVATRGKFWGRGRRRR</sequence>
<accession>A0A2I0WLB8</accession>
<gene>
    <name evidence="1" type="ORF">MA16_Dca001055</name>
</gene>
<dbReference type="Proteomes" id="UP000233837">
    <property type="component" value="Unassembled WGS sequence"/>
</dbReference>
<protein>
    <submittedName>
        <fullName evidence="1">Uncharacterized protein</fullName>
    </submittedName>
</protein>
<evidence type="ECO:0000313" key="2">
    <source>
        <dbReference type="Proteomes" id="UP000233837"/>
    </source>
</evidence>
<proteinExistence type="predicted"/>
<name>A0A2I0WLB8_9ASPA</name>
<reference evidence="1 2" key="1">
    <citation type="journal article" date="2016" name="Sci. Rep.">
        <title>The Dendrobium catenatum Lindl. genome sequence provides insights into polysaccharide synthase, floral development and adaptive evolution.</title>
        <authorList>
            <person name="Zhang G.Q."/>
            <person name="Xu Q."/>
            <person name="Bian C."/>
            <person name="Tsai W.C."/>
            <person name="Yeh C.M."/>
            <person name="Liu K.W."/>
            <person name="Yoshida K."/>
            <person name="Zhang L.S."/>
            <person name="Chang S.B."/>
            <person name="Chen F."/>
            <person name="Shi Y."/>
            <person name="Su Y.Y."/>
            <person name="Zhang Y.Q."/>
            <person name="Chen L.J."/>
            <person name="Yin Y."/>
            <person name="Lin M."/>
            <person name="Huang H."/>
            <person name="Deng H."/>
            <person name="Wang Z.W."/>
            <person name="Zhu S.L."/>
            <person name="Zhao X."/>
            <person name="Deng C."/>
            <person name="Niu S.C."/>
            <person name="Huang J."/>
            <person name="Wang M."/>
            <person name="Liu G.H."/>
            <person name="Yang H.J."/>
            <person name="Xiao X.J."/>
            <person name="Hsiao Y.Y."/>
            <person name="Wu W.L."/>
            <person name="Chen Y.Y."/>
            <person name="Mitsuda N."/>
            <person name="Ohme-Takagi M."/>
            <person name="Luo Y.B."/>
            <person name="Van de Peer Y."/>
            <person name="Liu Z.J."/>
        </authorList>
    </citation>
    <scope>NUCLEOTIDE SEQUENCE [LARGE SCALE GENOMIC DNA]</scope>
    <source>
        <tissue evidence="1">The whole plant</tissue>
    </source>
</reference>
<evidence type="ECO:0000313" key="1">
    <source>
        <dbReference type="EMBL" id="PKU76452.1"/>
    </source>
</evidence>
<dbReference type="AlphaFoldDB" id="A0A2I0WLB8"/>
<organism evidence="1 2">
    <name type="scientific">Dendrobium catenatum</name>
    <dbReference type="NCBI Taxonomy" id="906689"/>
    <lineage>
        <taxon>Eukaryota</taxon>
        <taxon>Viridiplantae</taxon>
        <taxon>Streptophyta</taxon>
        <taxon>Embryophyta</taxon>
        <taxon>Tracheophyta</taxon>
        <taxon>Spermatophyta</taxon>
        <taxon>Magnoliopsida</taxon>
        <taxon>Liliopsida</taxon>
        <taxon>Asparagales</taxon>
        <taxon>Orchidaceae</taxon>
        <taxon>Epidendroideae</taxon>
        <taxon>Malaxideae</taxon>
        <taxon>Dendrobiinae</taxon>
        <taxon>Dendrobium</taxon>
    </lineage>
</organism>
<keyword evidence="2" id="KW-1185">Reference proteome</keyword>